<evidence type="ECO:0000313" key="1">
    <source>
        <dbReference type="EMBL" id="JAH85477.1"/>
    </source>
</evidence>
<reference evidence="1" key="1">
    <citation type="submission" date="2014-11" db="EMBL/GenBank/DDBJ databases">
        <authorList>
            <person name="Amaro Gonzalez C."/>
        </authorList>
    </citation>
    <scope>NUCLEOTIDE SEQUENCE</scope>
</reference>
<protein>
    <submittedName>
        <fullName evidence="1">Uncharacterized protein</fullName>
    </submittedName>
</protein>
<dbReference type="AlphaFoldDB" id="A0A0E9W549"/>
<reference evidence="1" key="2">
    <citation type="journal article" date="2015" name="Fish Shellfish Immunol.">
        <title>Early steps in the European eel (Anguilla anguilla)-Vibrio vulnificus interaction in the gills: Role of the RtxA13 toxin.</title>
        <authorList>
            <person name="Callol A."/>
            <person name="Pajuelo D."/>
            <person name="Ebbesson L."/>
            <person name="Teles M."/>
            <person name="MacKenzie S."/>
            <person name="Amaro C."/>
        </authorList>
    </citation>
    <scope>NUCLEOTIDE SEQUENCE</scope>
</reference>
<name>A0A0E9W549_ANGAN</name>
<accession>A0A0E9W549</accession>
<dbReference type="EMBL" id="GBXM01023100">
    <property type="protein sequence ID" value="JAH85477.1"/>
    <property type="molecule type" value="Transcribed_RNA"/>
</dbReference>
<organism evidence="1">
    <name type="scientific">Anguilla anguilla</name>
    <name type="common">European freshwater eel</name>
    <name type="synonym">Muraena anguilla</name>
    <dbReference type="NCBI Taxonomy" id="7936"/>
    <lineage>
        <taxon>Eukaryota</taxon>
        <taxon>Metazoa</taxon>
        <taxon>Chordata</taxon>
        <taxon>Craniata</taxon>
        <taxon>Vertebrata</taxon>
        <taxon>Euteleostomi</taxon>
        <taxon>Actinopterygii</taxon>
        <taxon>Neopterygii</taxon>
        <taxon>Teleostei</taxon>
        <taxon>Anguilliformes</taxon>
        <taxon>Anguillidae</taxon>
        <taxon>Anguilla</taxon>
    </lineage>
</organism>
<sequence length="35" mass="4335">MYCKLLVSSNQGYCIWDHMLQKKRRKKRKMYSVLV</sequence>
<proteinExistence type="predicted"/>